<reference evidence="2" key="1">
    <citation type="journal article" date="2023" name="G3 (Bethesda)">
        <title>Genome assembly and association tests identify interacting loci associated with vigor, precocity, and sex in interspecific pistachio rootstocks.</title>
        <authorList>
            <person name="Palmer W."/>
            <person name="Jacygrad E."/>
            <person name="Sagayaradj S."/>
            <person name="Cavanaugh K."/>
            <person name="Han R."/>
            <person name="Bertier L."/>
            <person name="Beede B."/>
            <person name="Kafkas S."/>
            <person name="Golino D."/>
            <person name="Preece J."/>
            <person name="Michelmore R."/>
        </authorList>
    </citation>
    <scope>NUCLEOTIDE SEQUENCE [LARGE SCALE GENOMIC DNA]</scope>
</reference>
<gene>
    <name evidence="1" type="ORF">Patl1_34429</name>
</gene>
<comment type="caution">
    <text evidence="1">The sequence shown here is derived from an EMBL/GenBank/DDBJ whole genome shotgun (WGS) entry which is preliminary data.</text>
</comment>
<organism evidence="1 2">
    <name type="scientific">Pistacia atlantica</name>
    <dbReference type="NCBI Taxonomy" id="434234"/>
    <lineage>
        <taxon>Eukaryota</taxon>
        <taxon>Viridiplantae</taxon>
        <taxon>Streptophyta</taxon>
        <taxon>Embryophyta</taxon>
        <taxon>Tracheophyta</taxon>
        <taxon>Spermatophyta</taxon>
        <taxon>Magnoliopsida</taxon>
        <taxon>eudicotyledons</taxon>
        <taxon>Gunneridae</taxon>
        <taxon>Pentapetalae</taxon>
        <taxon>rosids</taxon>
        <taxon>malvids</taxon>
        <taxon>Sapindales</taxon>
        <taxon>Anacardiaceae</taxon>
        <taxon>Pistacia</taxon>
    </lineage>
</organism>
<keyword evidence="2" id="KW-1185">Reference proteome</keyword>
<proteinExistence type="predicted"/>
<protein>
    <submittedName>
        <fullName evidence="1">Uncharacterized protein</fullName>
    </submittedName>
</protein>
<name>A0ACC0ZS52_9ROSI</name>
<evidence type="ECO:0000313" key="2">
    <source>
        <dbReference type="Proteomes" id="UP001164250"/>
    </source>
</evidence>
<sequence>MADYLIEAKDVSNFLAIVGSPISDYNLVPYVMDGLGLEYATFVTSWHLRVSTTFDDLYDLLIHEELFQKKHLSVSTLAVAMAATLSSFGFAGSSNNLFNAHSQCRGNCGCGG</sequence>
<dbReference type="EMBL" id="CM047910">
    <property type="protein sequence ID" value="KAJ0075604.1"/>
    <property type="molecule type" value="Genomic_DNA"/>
</dbReference>
<evidence type="ECO:0000313" key="1">
    <source>
        <dbReference type="EMBL" id="KAJ0075604.1"/>
    </source>
</evidence>
<accession>A0ACC0ZS52</accession>
<dbReference type="Proteomes" id="UP001164250">
    <property type="component" value="Chromosome 15"/>
</dbReference>